<evidence type="ECO:0000313" key="3">
    <source>
        <dbReference type="Proteomes" id="UP000185728"/>
    </source>
</evidence>
<evidence type="ECO:0000259" key="1">
    <source>
        <dbReference type="PROSITE" id="PS50022"/>
    </source>
</evidence>
<gene>
    <name evidence="2" type="ORF">SAMN05421766_101793</name>
</gene>
<proteinExistence type="predicted"/>
<dbReference type="RefSeq" id="WP_076453598.1">
    <property type="nucleotide sequence ID" value="NZ_FTOB01000001.1"/>
</dbReference>
<dbReference type="InterPro" id="IPR008979">
    <property type="entry name" value="Galactose-bd-like_sf"/>
</dbReference>
<dbReference type="Gene3D" id="2.60.120.200">
    <property type="match status" value="1"/>
</dbReference>
<sequence>MKKNVFTTVRTAFNGDIMWKLIPVFFLALCLGSCSEEQVDPDEEAVLTKLSTNSTAIGISSVSASTSQSPNVASNTLDGSTSTRWSGYGDGASITYDLGSSANIDYVKIAFYKGDSRKTKYEVWVGNSTSSLTKIKSKTSSGSTSDYETIDLPNSTARYIRIVGKGYVLNSGGSTVLWNSITKFQAWGSGGSSTPPTSGNSPASVLGITANTWKINSFVGSPGSSATYYDDITDASGISYNTYSDDNYFYTDGEWVYFKCYRGLGGSANSQNPRVELREMDNGNLASWTGDSGTHTMEWTVQVNQLPQDTDGDGGVLCFGQIHGPSKNSDGVEVDDVVRVQFIGEENQSSGSVKLKISGYVTEEQGGSQTFSGYSLDTTYNCKLVYSGAYVELFMNGSSVFRKKMEVDDLSENYFKVGNYLQSVKGASYTGSYGLVRIKNLSVTHN</sequence>
<name>A0ABY1KJL1_9FLAO</name>
<dbReference type="SUPFAM" id="SSF49899">
    <property type="entry name" value="Concanavalin A-like lectins/glucanases"/>
    <property type="match status" value="1"/>
</dbReference>
<feature type="domain" description="F5/8 type C" evidence="1">
    <location>
        <begin position="45"/>
        <end position="189"/>
    </location>
</feature>
<protein>
    <submittedName>
        <fullName evidence="2">F5/8 type C domain-containing protein</fullName>
    </submittedName>
</protein>
<dbReference type="PROSITE" id="PS50022">
    <property type="entry name" value="FA58C_3"/>
    <property type="match status" value="1"/>
</dbReference>
<evidence type="ECO:0000313" key="2">
    <source>
        <dbReference type="EMBL" id="SIS42084.1"/>
    </source>
</evidence>
<dbReference type="InterPro" id="IPR014895">
    <property type="entry name" value="Alginate_lyase_2"/>
</dbReference>
<comment type="caution">
    <text evidence="2">The sequence shown here is derived from an EMBL/GenBank/DDBJ whole genome shotgun (WGS) entry which is preliminary data.</text>
</comment>
<keyword evidence="3" id="KW-1185">Reference proteome</keyword>
<dbReference type="EMBL" id="FTOB01000001">
    <property type="protein sequence ID" value="SIS42084.1"/>
    <property type="molecule type" value="Genomic_DNA"/>
</dbReference>
<dbReference type="Proteomes" id="UP000185728">
    <property type="component" value="Unassembled WGS sequence"/>
</dbReference>
<dbReference type="InterPro" id="IPR000421">
    <property type="entry name" value="FA58C"/>
</dbReference>
<dbReference type="Gene3D" id="2.60.120.260">
    <property type="entry name" value="Galactose-binding domain-like"/>
    <property type="match status" value="1"/>
</dbReference>
<organism evidence="2 3">
    <name type="scientific">Zobellia uliginosa</name>
    <dbReference type="NCBI Taxonomy" id="143224"/>
    <lineage>
        <taxon>Bacteria</taxon>
        <taxon>Pseudomonadati</taxon>
        <taxon>Bacteroidota</taxon>
        <taxon>Flavobacteriia</taxon>
        <taxon>Flavobacteriales</taxon>
        <taxon>Flavobacteriaceae</taxon>
        <taxon>Zobellia</taxon>
    </lineage>
</organism>
<accession>A0ABY1KJL1</accession>
<dbReference type="InterPro" id="IPR013320">
    <property type="entry name" value="ConA-like_dom_sf"/>
</dbReference>
<dbReference type="Pfam" id="PF08787">
    <property type="entry name" value="Alginate_lyase2"/>
    <property type="match status" value="1"/>
</dbReference>
<dbReference type="SUPFAM" id="SSF49785">
    <property type="entry name" value="Galactose-binding domain-like"/>
    <property type="match status" value="1"/>
</dbReference>
<dbReference type="Pfam" id="PF00754">
    <property type="entry name" value="F5_F8_type_C"/>
    <property type="match status" value="1"/>
</dbReference>
<reference evidence="2 3" key="1">
    <citation type="submission" date="2017-01" db="EMBL/GenBank/DDBJ databases">
        <authorList>
            <person name="Varghese N."/>
            <person name="Submissions S."/>
        </authorList>
    </citation>
    <scope>NUCLEOTIDE SEQUENCE [LARGE SCALE GENOMIC DNA]</scope>
    <source>
        <strain evidence="2 3">DSM 2061</strain>
    </source>
</reference>